<name>A0ABY0JMC2_9ENTR</name>
<dbReference type="Pfam" id="PF05666">
    <property type="entry name" value="YcgJ"/>
    <property type="match status" value="1"/>
</dbReference>
<gene>
    <name evidence="1" type="ORF">BN4901_1738</name>
</gene>
<comment type="caution">
    <text evidence="1">The sequence shown here is derived from an EMBL/GenBank/DDBJ whole genome shotgun (WGS) entry which is preliminary data.</text>
</comment>
<evidence type="ECO:0000313" key="2">
    <source>
        <dbReference type="Proteomes" id="UP000195338"/>
    </source>
</evidence>
<reference evidence="1 2" key="1">
    <citation type="submission" date="2016-04" db="EMBL/GenBank/DDBJ databases">
        <authorList>
            <person name="Mornico D."/>
        </authorList>
    </citation>
    <scope>NUCLEOTIDE SEQUENCE [LARGE SCALE GENOMIC DNA]</scope>
    <source>
        <strain evidence="1 2">A121</strain>
    </source>
</reference>
<organism evidence="1 2">
    <name type="scientific">Citrobacter europaeus</name>
    <dbReference type="NCBI Taxonomy" id="1914243"/>
    <lineage>
        <taxon>Bacteria</taxon>
        <taxon>Pseudomonadati</taxon>
        <taxon>Pseudomonadota</taxon>
        <taxon>Gammaproteobacteria</taxon>
        <taxon>Enterobacterales</taxon>
        <taxon>Enterobacteriaceae</taxon>
        <taxon>Citrobacter</taxon>
    </lineage>
</organism>
<dbReference type="Proteomes" id="UP000195338">
    <property type="component" value="Unassembled WGS sequence"/>
</dbReference>
<evidence type="ECO:0000313" key="1">
    <source>
        <dbReference type="EMBL" id="SBW24425.1"/>
    </source>
</evidence>
<accession>A0ABY0JMC2</accession>
<sequence length="88" mass="9849">MLCDKTFCADEHGLSLALTTKYPGKRQGGRQAAAGEFDSTAFTFRGDSFGDTTERQYRNDRYFAPDGKCSGKVNTRYTVLLFGQKDNF</sequence>
<proteinExistence type="predicted"/>
<protein>
    <submittedName>
        <fullName evidence="1">Phage protein</fullName>
    </submittedName>
</protein>
<dbReference type="EMBL" id="FLUX01000016">
    <property type="protein sequence ID" value="SBW24425.1"/>
    <property type="molecule type" value="Genomic_DNA"/>
</dbReference>
<dbReference type="InterPro" id="IPR008617">
    <property type="entry name" value="Uncharacterised_YcgJ"/>
</dbReference>
<keyword evidence="2" id="KW-1185">Reference proteome</keyword>